<dbReference type="EMBL" id="MRDE01000115">
    <property type="protein sequence ID" value="OMH22939.1"/>
    <property type="molecule type" value="Genomic_DNA"/>
</dbReference>
<dbReference type="AlphaFoldDB" id="A0A1R1L693"/>
<sequence length="476" mass="53036">MQEAQALPGRDLGEDTLGLYRRVLDRVRRRQDSHNAKTIYFGSEAKHDVLSTLAERTQERATLLYIVDADATVQNDQTDVLWQDLAATGVETQAIYLVAHLGILDAEFIAQLSAQEADGIKVRVANVAWLSDDLAATAVYDCVLSDDAVLVFSPSVIDTDRSGLWTVTVADEHLSAGQQMLSDLWSIARGLDDLPTDLDLEEPLAQSARLIGDVASVLCVGDHVDVDGCTWYHGVWQYLRLMDMVSTPSWHHDFYSRELNQAVELGARSPVVSGTADYSVFAYLVGALGDSESHTKLTVVDQCNTPLFACQWYAKRVGVRVTTVSDDIRSYASSHAGQHDLIVTDAFLTRFSADERREVLRDWHTMLIPGGRVVTTIRIHTGPSRGQTPDEAVASFRDRATSRWRRWQPFVGLERQQVAAMAEYYARRMISNPIGGELDIRELIEGFFVIESSEVASVPGELYPTDYLRVVLRKEI</sequence>
<protein>
    <recommendedName>
        <fullName evidence="3">Methyltransferase domain-containing protein</fullName>
    </recommendedName>
</protein>
<dbReference type="RefSeq" id="WP_076705981.1">
    <property type="nucleotide sequence ID" value="NZ_MRDE01000115.1"/>
</dbReference>
<comment type="caution">
    <text evidence="1">The sequence shown here is derived from an EMBL/GenBank/DDBJ whole genome shotgun (WGS) entry which is preliminary data.</text>
</comment>
<dbReference type="InterPro" id="IPR029063">
    <property type="entry name" value="SAM-dependent_MTases_sf"/>
</dbReference>
<dbReference type="CDD" id="cd02440">
    <property type="entry name" value="AdoMet_MTases"/>
    <property type="match status" value="1"/>
</dbReference>
<evidence type="ECO:0008006" key="3">
    <source>
        <dbReference type="Google" id="ProtNLM"/>
    </source>
</evidence>
<accession>A0A1R1L693</accession>
<name>A0A1R1L693_9MICC</name>
<keyword evidence="2" id="KW-1185">Reference proteome</keyword>
<organism evidence="1 2">
    <name type="scientific">Tersicoccus phoenicis</name>
    <dbReference type="NCBI Taxonomy" id="554083"/>
    <lineage>
        <taxon>Bacteria</taxon>
        <taxon>Bacillati</taxon>
        <taxon>Actinomycetota</taxon>
        <taxon>Actinomycetes</taxon>
        <taxon>Micrococcales</taxon>
        <taxon>Micrococcaceae</taxon>
        <taxon>Tersicoccus</taxon>
    </lineage>
</organism>
<dbReference type="SUPFAM" id="SSF53335">
    <property type="entry name" value="S-adenosyl-L-methionine-dependent methyltransferases"/>
    <property type="match status" value="1"/>
</dbReference>
<proteinExistence type="predicted"/>
<evidence type="ECO:0000313" key="2">
    <source>
        <dbReference type="Proteomes" id="UP000187085"/>
    </source>
</evidence>
<gene>
    <name evidence="1" type="ORF">BKD30_15330</name>
</gene>
<dbReference type="Gene3D" id="3.40.50.150">
    <property type="entry name" value="Vaccinia Virus protein VP39"/>
    <property type="match status" value="1"/>
</dbReference>
<dbReference type="Proteomes" id="UP000187085">
    <property type="component" value="Unassembled WGS sequence"/>
</dbReference>
<evidence type="ECO:0000313" key="1">
    <source>
        <dbReference type="EMBL" id="OMH22939.1"/>
    </source>
</evidence>
<reference evidence="1 2" key="1">
    <citation type="submission" date="2016-12" db="EMBL/GenBank/DDBJ databases">
        <title>Draft genome of Tersicoccus phoenicis 1P05MA.</title>
        <authorList>
            <person name="Nakajima Y."/>
            <person name="Yoshizawa S."/>
            <person name="Nakamura K."/>
            <person name="Ogura Y."/>
            <person name="Hayashi T."/>
            <person name="Kogure K."/>
        </authorList>
    </citation>
    <scope>NUCLEOTIDE SEQUENCE [LARGE SCALE GENOMIC DNA]</scope>
    <source>
        <strain evidence="1 2">1p05MA</strain>
    </source>
</reference>
<dbReference type="OrthoDB" id="7334795at2"/>